<gene>
    <name evidence="7" type="primary">RRS1</name>
    <name evidence="7" type="ORF">MEQU1_000533</name>
</gene>
<dbReference type="GO" id="GO:0005634">
    <property type="term" value="C:nucleus"/>
    <property type="evidence" value="ECO:0007669"/>
    <property type="project" value="UniProtKB-SubCell"/>
</dbReference>
<sequence length="296" mass="33024">MAAAVSTAVEQGDTPLQLDVGILASFDYNPLPARAFKKDPEALLQARARNATQHLVNSIFQLPIERHATYGPLASLPAFETELPREKPVPKPKPLTKWEKFAKAKGITKRKKDKMIFDEERQEWVPRWGYQGANKKLEDQWLVEVPTNADDDYRPDREAAKERKARQAKNEAQHQRNLARNASAPAAPKGELGSGVAPPRARRRAELEADLLRARGSTASLGRFDKSLEGETKPRGVKRTFQPNEIDAGQERAAHLELLAKMGKGEPQMNLRKAIKYASKAQGSKALAEKAARRRT</sequence>
<evidence type="ECO:0000313" key="7">
    <source>
        <dbReference type="EMBL" id="WFD21874.1"/>
    </source>
</evidence>
<organism evidence="7 8">
    <name type="scientific">Malassezia equina</name>
    <dbReference type="NCBI Taxonomy" id="1381935"/>
    <lineage>
        <taxon>Eukaryota</taxon>
        <taxon>Fungi</taxon>
        <taxon>Dikarya</taxon>
        <taxon>Basidiomycota</taxon>
        <taxon>Ustilaginomycotina</taxon>
        <taxon>Malasseziomycetes</taxon>
        <taxon>Malasseziales</taxon>
        <taxon>Malasseziaceae</taxon>
        <taxon>Malassezia</taxon>
    </lineage>
</organism>
<evidence type="ECO:0000256" key="3">
    <source>
        <dbReference type="ARBA" id="ARBA00022517"/>
    </source>
</evidence>
<dbReference type="Pfam" id="PF04939">
    <property type="entry name" value="RRS1"/>
    <property type="match status" value="1"/>
</dbReference>
<evidence type="ECO:0000256" key="2">
    <source>
        <dbReference type="ARBA" id="ARBA00010077"/>
    </source>
</evidence>
<reference evidence="7" key="1">
    <citation type="submission" date="2023-03" db="EMBL/GenBank/DDBJ databases">
        <title>Mating type loci evolution in Malassezia.</title>
        <authorList>
            <person name="Coelho M.A."/>
        </authorList>
    </citation>
    <scope>NUCLEOTIDE SEQUENCE</scope>
    <source>
        <strain evidence="7">CBS 12830</strain>
    </source>
</reference>
<dbReference type="InterPro" id="IPR007023">
    <property type="entry name" value="Ribosom_reg"/>
</dbReference>
<evidence type="ECO:0000256" key="1">
    <source>
        <dbReference type="ARBA" id="ARBA00004123"/>
    </source>
</evidence>
<dbReference type="GO" id="GO:0042254">
    <property type="term" value="P:ribosome biogenesis"/>
    <property type="evidence" value="ECO:0007669"/>
    <property type="project" value="UniProtKB-KW"/>
</dbReference>
<feature type="compositionally biased region" description="Basic and acidic residues" evidence="6">
    <location>
        <begin position="151"/>
        <end position="162"/>
    </location>
</feature>
<comment type="similarity">
    <text evidence="2 5">Belongs to the RRS1 family.</text>
</comment>
<protein>
    <recommendedName>
        <fullName evidence="5">Ribosome biogenesis regulatory protein</fullName>
    </recommendedName>
</protein>
<evidence type="ECO:0000256" key="5">
    <source>
        <dbReference type="RuleBase" id="RU364132"/>
    </source>
</evidence>
<accession>A0AAF0EB93</accession>
<name>A0AAF0EB93_9BASI</name>
<evidence type="ECO:0000256" key="6">
    <source>
        <dbReference type="SAM" id="MobiDB-lite"/>
    </source>
</evidence>
<keyword evidence="8" id="KW-1185">Reference proteome</keyword>
<dbReference type="AlphaFoldDB" id="A0AAF0EB93"/>
<evidence type="ECO:0000313" key="8">
    <source>
        <dbReference type="Proteomes" id="UP001214415"/>
    </source>
</evidence>
<dbReference type="Proteomes" id="UP001214415">
    <property type="component" value="Chromosome 1"/>
</dbReference>
<feature type="region of interest" description="Disordered" evidence="6">
    <location>
        <begin position="147"/>
        <end position="209"/>
    </location>
</feature>
<evidence type="ECO:0000256" key="4">
    <source>
        <dbReference type="ARBA" id="ARBA00023242"/>
    </source>
</evidence>
<proteinExistence type="inferred from homology"/>
<comment type="subcellular location">
    <subcellularLocation>
        <location evidence="1 5">Nucleus</location>
    </subcellularLocation>
</comment>
<comment type="function">
    <text evidence="5">Involved in ribosomal large subunit assembly.</text>
</comment>
<dbReference type="EMBL" id="CP119900">
    <property type="protein sequence ID" value="WFD21874.1"/>
    <property type="molecule type" value="Genomic_DNA"/>
</dbReference>
<keyword evidence="3 5" id="KW-0690">Ribosome biogenesis</keyword>
<keyword evidence="4 5" id="KW-0539">Nucleus</keyword>